<dbReference type="InterPro" id="IPR021796">
    <property type="entry name" value="Tll0287-like_dom"/>
</dbReference>
<dbReference type="Proteomes" id="UP000297871">
    <property type="component" value="Unassembled WGS sequence"/>
</dbReference>
<reference evidence="2" key="1">
    <citation type="journal article" date="2019" name="PLoS Negl. Trop. Dis.">
        <title>Revisiting the worldwide diversity of Leptospira species in the environment.</title>
        <authorList>
            <person name="Vincent A.T."/>
            <person name="Schiettekatte O."/>
            <person name="Bourhy P."/>
            <person name="Veyrier F.J."/>
            <person name="Picardeau M."/>
        </authorList>
    </citation>
    <scope>NUCLEOTIDE SEQUENCE [LARGE SCALE GENOMIC DNA]</scope>
    <source>
        <strain evidence="2">201800265</strain>
    </source>
</reference>
<evidence type="ECO:0000313" key="2">
    <source>
        <dbReference type="EMBL" id="TGL33732.1"/>
    </source>
</evidence>
<dbReference type="AlphaFoldDB" id="A0A4R9J7B8"/>
<gene>
    <name evidence="2" type="ORF">EHQ52_04115</name>
</gene>
<sequence length="156" mass="17994">MKLFSESEESLTKDLKDSIRKKGSLASLVTCRTFSEEKEKNLIFTYPRLDIRRVSERSRNPDHLPKDWEIRALSEWKEFGSKENPAFIFSESLPKSLHFMRPIYVNDPVCLKCHGAADQITSELKTEIKRLYPKDGSFGYKLGDLIGAYSASWGRL</sequence>
<proteinExistence type="predicted"/>
<protein>
    <submittedName>
        <fullName evidence="2">DUF3365 domain-containing protein</fullName>
    </submittedName>
</protein>
<feature type="domain" description="Tll0287-like" evidence="1">
    <location>
        <begin position="25"/>
        <end position="151"/>
    </location>
</feature>
<dbReference type="EMBL" id="RQFY01000004">
    <property type="protein sequence ID" value="TGL33732.1"/>
    <property type="molecule type" value="Genomic_DNA"/>
</dbReference>
<dbReference type="OrthoDB" id="9797588at2"/>
<dbReference type="Pfam" id="PF11845">
    <property type="entry name" value="Tll0287-like"/>
    <property type="match status" value="1"/>
</dbReference>
<evidence type="ECO:0000259" key="1">
    <source>
        <dbReference type="Pfam" id="PF11845"/>
    </source>
</evidence>
<keyword evidence="3" id="KW-1185">Reference proteome</keyword>
<evidence type="ECO:0000313" key="3">
    <source>
        <dbReference type="Proteomes" id="UP000297871"/>
    </source>
</evidence>
<accession>A0A4R9J7B8</accession>
<name>A0A4R9J7B8_9LEPT</name>
<organism evidence="2 3">
    <name type="scientific">Leptospira koniambonensis</name>
    <dbReference type="NCBI Taxonomy" id="2484950"/>
    <lineage>
        <taxon>Bacteria</taxon>
        <taxon>Pseudomonadati</taxon>
        <taxon>Spirochaetota</taxon>
        <taxon>Spirochaetia</taxon>
        <taxon>Leptospirales</taxon>
        <taxon>Leptospiraceae</taxon>
        <taxon>Leptospira</taxon>
    </lineage>
</organism>
<comment type="caution">
    <text evidence="2">The sequence shown here is derived from an EMBL/GenBank/DDBJ whole genome shotgun (WGS) entry which is preliminary data.</text>
</comment>